<evidence type="ECO:0000256" key="1">
    <source>
        <dbReference type="ARBA" id="ARBA00022884"/>
    </source>
</evidence>
<evidence type="ECO:0000313" key="6">
    <source>
        <dbReference type="Proteomes" id="UP001157006"/>
    </source>
</evidence>
<feature type="compositionally biased region" description="Basic and acidic residues" evidence="3">
    <location>
        <begin position="91"/>
        <end position="103"/>
    </location>
</feature>
<dbReference type="EMBL" id="OX451736">
    <property type="protein sequence ID" value="CAI8586159.1"/>
    <property type="molecule type" value="Genomic_DNA"/>
</dbReference>
<dbReference type="SUPFAM" id="SSF54928">
    <property type="entry name" value="RNA-binding domain, RBD"/>
    <property type="match status" value="4"/>
</dbReference>
<evidence type="ECO:0000256" key="3">
    <source>
        <dbReference type="SAM" id="MobiDB-lite"/>
    </source>
</evidence>
<feature type="compositionally biased region" description="Acidic residues" evidence="3">
    <location>
        <begin position="74"/>
        <end position="90"/>
    </location>
</feature>
<organism evidence="5 6">
    <name type="scientific">Vicia faba</name>
    <name type="common">Broad bean</name>
    <name type="synonym">Faba vulgaris</name>
    <dbReference type="NCBI Taxonomy" id="3906"/>
    <lineage>
        <taxon>Eukaryota</taxon>
        <taxon>Viridiplantae</taxon>
        <taxon>Streptophyta</taxon>
        <taxon>Embryophyta</taxon>
        <taxon>Tracheophyta</taxon>
        <taxon>Spermatophyta</taxon>
        <taxon>Magnoliopsida</taxon>
        <taxon>eudicotyledons</taxon>
        <taxon>Gunneridae</taxon>
        <taxon>Pentapetalae</taxon>
        <taxon>rosids</taxon>
        <taxon>fabids</taxon>
        <taxon>Fabales</taxon>
        <taxon>Fabaceae</taxon>
        <taxon>Papilionoideae</taxon>
        <taxon>50 kb inversion clade</taxon>
        <taxon>NPAAA clade</taxon>
        <taxon>Hologalegina</taxon>
        <taxon>IRL clade</taxon>
        <taxon>Fabeae</taxon>
        <taxon>Vicia</taxon>
    </lineage>
</organism>
<dbReference type="InterPro" id="IPR035979">
    <property type="entry name" value="RBD_domain_sf"/>
</dbReference>
<evidence type="ECO:0000313" key="5">
    <source>
        <dbReference type="EMBL" id="CAI8586159.1"/>
    </source>
</evidence>
<feature type="region of interest" description="Disordered" evidence="3">
    <location>
        <begin position="45"/>
        <end position="108"/>
    </location>
</feature>
<dbReference type="AlphaFoldDB" id="A0AAV0YKU6"/>
<feature type="compositionally biased region" description="Basic and acidic residues" evidence="3">
    <location>
        <begin position="20"/>
        <end position="29"/>
    </location>
</feature>
<feature type="domain" description="RRM" evidence="4">
    <location>
        <begin position="243"/>
        <end position="319"/>
    </location>
</feature>
<gene>
    <name evidence="5" type="ORF">VFH_I241120</name>
</gene>
<dbReference type="Pfam" id="PF00076">
    <property type="entry name" value="RRM_1"/>
    <property type="match status" value="4"/>
</dbReference>
<keyword evidence="1 2" id="KW-0694">RNA-binding</keyword>
<protein>
    <recommendedName>
        <fullName evidence="4">RRM domain-containing protein</fullName>
    </recommendedName>
</protein>
<dbReference type="PANTHER" id="PTHR23236:SF11">
    <property type="entry name" value="EUKARYOTIC TRANSLATION INITIATION FACTOR 4H"/>
    <property type="match status" value="1"/>
</dbReference>
<proteinExistence type="predicted"/>
<dbReference type="GO" id="GO:0003723">
    <property type="term" value="F:RNA binding"/>
    <property type="evidence" value="ECO:0007669"/>
    <property type="project" value="UniProtKB-UniRule"/>
</dbReference>
<feature type="domain" description="RRM" evidence="4">
    <location>
        <begin position="395"/>
        <end position="461"/>
    </location>
</feature>
<dbReference type="InterPro" id="IPR012677">
    <property type="entry name" value="Nucleotide-bd_a/b_plait_sf"/>
</dbReference>
<dbReference type="Proteomes" id="UP001157006">
    <property type="component" value="Chromosome 1L"/>
</dbReference>
<reference evidence="5 6" key="1">
    <citation type="submission" date="2023-01" db="EMBL/GenBank/DDBJ databases">
        <authorList>
            <person name="Kreplak J."/>
        </authorList>
    </citation>
    <scope>NUCLEOTIDE SEQUENCE [LARGE SCALE GENOMIC DNA]</scope>
</reference>
<dbReference type="PANTHER" id="PTHR23236">
    <property type="entry name" value="EUKARYOTIC TRANSLATION INITIATION FACTOR 4B/4H"/>
    <property type="match status" value="1"/>
</dbReference>
<accession>A0AAV0YKU6</accession>
<dbReference type="PROSITE" id="PS50102">
    <property type="entry name" value="RRM"/>
    <property type="match status" value="4"/>
</dbReference>
<feature type="domain" description="RRM" evidence="4">
    <location>
        <begin position="116"/>
        <end position="192"/>
    </location>
</feature>
<dbReference type="GO" id="GO:0005730">
    <property type="term" value="C:nucleolus"/>
    <property type="evidence" value="ECO:0007669"/>
    <property type="project" value="TreeGrafter"/>
</dbReference>
<evidence type="ECO:0000256" key="2">
    <source>
        <dbReference type="PROSITE-ProRule" id="PRU00176"/>
    </source>
</evidence>
<feature type="domain" description="RRM" evidence="4">
    <location>
        <begin position="481"/>
        <end position="562"/>
    </location>
</feature>
<evidence type="ECO:0000259" key="4">
    <source>
        <dbReference type="PROSITE" id="PS50102"/>
    </source>
</evidence>
<keyword evidence="6" id="KW-1185">Reference proteome</keyword>
<dbReference type="Gene3D" id="3.30.70.330">
    <property type="match status" value="4"/>
</dbReference>
<dbReference type="SMART" id="SM00360">
    <property type="entry name" value="RRM"/>
    <property type="match status" value="4"/>
</dbReference>
<sequence>MAEESKPVCEDAIPPQKIGNKREYEDDDQKEVIAKKTKTCEKLKAKIESDTSGGSLESFDDGVSDPNSNKSPDEDNPEDLESLEGNEEEVEGKVSKTPQERHGSPITLNEKYVAQKTICVRNLSYSVERADMEDIFKDCGEVVDVEFKTDSEGRFRGFGFVKFGTVEAAEKALNLHNTELLNRRIKVEIAREKREYPPYRSLSSSFHTGGNLHSHTSKGFDASLLENKAKSPSTPKETKGTSKTVYVGNLSYTVERADVEKLFKDYGEIVDVRLYTDREGKFKGHGHVQFATEEAAQKALALKNKVFFKRSMIVDLAFERPKYSPNGSSAWSNSFHKDERFQSQTVPVKCLDTSLAEGKLSCAKEVKDVEMFDAISAENKPEIPATRIEKSAASKRVCVRNLSFAVERAEIENIFKDCGVVVDVRLHVDVEFATAETAEKALELDYTRLTNNPVKVGIAPGEGEHFSNRSLSIQFQQCEPLTVYVVGFNTFLAEEKIKASLHNHFKSCGEIARISLPKNRDSGIIKGHAYLNFKDLDGYKKALQLDQTAIGDHWVSVEKAKPMHRRDNQDICGGRGNYGLNHRHDNHDVGGSYLAGGRDGPSYLCHNQGRGGYHVGGWDEANYRRDNQGMGGGSGSYHVGRRGEGDYGGGREVAIMSVEGLVETMVVEQVGGEVMVLRGTGEGIGRNTAFAEDDYCTSC</sequence>
<name>A0AAV0YKU6_VICFA</name>
<dbReference type="InterPro" id="IPR000504">
    <property type="entry name" value="RRM_dom"/>
</dbReference>
<feature type="region of interest" description="Disordered" evidence="3">
    <location>
        <begin position="1"/>
        <end position="29"/>
    </location>
</feature>